<dbReference type="AlphaFoldDB" id="A0AAD2FTR3"/>
<protein>
    <submittedName>
        <fullName evidence="2">Uncharacterized protein</fullName>
    </submittedName>
</protein>
<keyword evidence="3" id="KW-1185">Reference proteome</keyword>
<organism evidence="2 3">
    <name type="scientific">Cylindrotheca closterium</name>
    <dbReference type="NCBI Taxonomy" id="2856"/>
    <lineage>
        <taxon>Eukaryota</taxon>
        <taxon>Sar</taxon>
        <taxon>Stramenopiles</taxon>
        <taxon>Ochrophyta</taxon>
        <taxon>Bacillariophyta</taxon>
        <taxon>Bacillariophyceae</taxon>
        <taxon>Bacillariophycidae</taxon>
        <taxon>Bacillariales</taxon>
        <taxon>Bacillariaceae</taxon>
        <taxon>Cylindrotheca</taxon>
    </lineage>
</organism>
<reference evidence="2" key="1">
    <citation type="submission" date="2023-08" db="EMBL/GenBank/DDBJ databases">
        <authorList>
            <person name="Audoor S."/>
            <person name="Bilcke G."/>
        </authorList>
    </citation>
    <scope>NUCLEOTIDE SEQUENCE</scope>
</reference>
<dbReference type="Proteomes" id="UP001295423">
    <property type="component" value="Unassembled WGS sequence"/>
</dbReference>
<name>A0AAD2FTR3_9STRA</name>
<keyword evidence="1" id="KW-0472">Membrane</keyword>
<gene>
    <name evidence="2" type="ORF">CYCCA115_LOCUS13844</name>
</gene>
<dbReference type="EMBL" id="CAKOGP040001814">
    <property type="protein sequence ID" value="CAJ1953043.1"/>
    <property type="molecule type" value="Genomic_DNA"/>
</dbReference>
<evidence type="ECO:0000313" key="3">
    <source>
        <dbReference type="Proteomes" id="UP001295423"/>
    </source>
</evidence>
<feature type="transmembrane region" description="Helical" evidence="1">
    <location>
        <begin position="7"/>
        <end position="24"/>
    </location>
</feature>
<comment type="caution">
    <text evidence="2">The sequence shown here is derived from an EMBL/GenBank/DDBJ whole genome shotgun (WGS) entry which is preliminary data.</text>
</comment>
<sequence>MFNFHKIATYYSTLVMTLIGGTFIRSPNLLLDAFAVLPRHQEQQTLALEGMDPVYQLAYKLAFASHLVVGVLGLYSILLHNHSILHRRMVLLSFGVHQAIFAWACRPTMPVKWQEVYLLPVYVNILLTVLLVLIMPESKQELPSLKRRRQKVKNKNT</sequence>
<evidence type="ECO:0000313" key="2">
    <source>
        <dbReference type="EMBL" id="CAJ1953043.1"/>
    </source>
</evidence>
<keyword evidence="1" id="KW-0812">Transmembrane</keyword>
<proteinExistence type="predicted"/>
<evidence type="ECO:0000256" key="1">
    <source>
        <dbReference type="SAM" id="Phobius"/>
    </source>
</evidence>
<feature type="transmembrane region" description="Helical" evidence="1">
    <location>
        <begin position="57"/>
        <end position="78"/>
    </location>
</feature>
<feature type="transmembrane region" description="Helical" evidence="1">
    <location>
        <begin position="116"/>
        <end position="136"/>
    </location>
</feature>
<accession>A0AAD2FTR3</accession>
<keyword evidence="1" id="KW-1133">Transmembrane helix</keyword>